<dbReference type="CDD" id="cd00200">
    <property type="entry name" value="WD40"/>
    <property type="match status" value="1"/>
</dbReference>
<dbReference type="PROSITE" id="PS00678">
    <property type="entry name" value="WD_REPEATS_1"/>
    <property type="match status" value="6"/>
</dbReference>
<dbReference type="PANTHER" id="PTHR44019">
    <property type="entry name" value="WD REPEAT-CONTAINING PROTEIN 55"/>
    <property type="match status" value="1"/>
</dbReference>
<dbReference type="Gene3D" id="2.120.10.80">
    <property type="entry name" value="Kelch-type beta propeller"/>
    <property type="match status" value="2"/>
</dbReference>
<dbReference type="Gene3D" id="2.130.10.10">
    <property type="entry name" value="YVTN repeat-like/Quinoprotein amine dehydrogenase"/>
    <property type="match status" value="3"/>
</dbReference>
<proteinExistence type="predicted"/>
<dbReference type="Proteomes" id="UP000023152">
    <property type="component" value="Unassembled WGS sequence"/>
</dbReference>
<dbReference type="SMART" id="SM00320">
    <property type="entry name" value="WD40"/>
    <property type="match status" value="6"/>
</dbReference>
<dbReference type="SUPFAM" id="SSF50978">
    <property type="entry name" value="WD40 repeat-like"/>
    <property type="match status" value="1"/>
</dbReference>
<dbReference type="AlphaFoldDB" id="X6P8F3"/>
<evidence type="ECO:0000256" key="2">
    <source>
        <dbReference type="ARBA" id="ARBA00022737"/>
    </source>
</evidence>
<evidence type="ECO:0000256" key="3">
    <source>
        <dbReference type="PROSITE-ProRule" id="PRU00221"/>
    </source>
</evidence>
<feature type="repeat" description="WD" evidence="3">
    <location>
        <begin position="554"/>
        <end position="595"/>
    </location>
</feature>
<dbReference type="InterPro" id="IPR020472">
    <property type="entry name" value="WD40_PAC1"/>
</dbReference>
<dbReference type="PANTHER" id="PTHR44019:SF8">
    <property type="entry name" value="POC1 CENTRIOLAR PROTEIN HOMOLOG"/>
    <property type="match status" value="1"/>
</dbReference>
<dbReference type="PROSITE" id="PS50294">
    <property type="entry name" value="WD_REPEATS_REGION"/>
    <property type="match status" value="6"/>
</dbReference>
<dbReference type="PRINTS" id="PR00320">
    <property type="entry name" value="GPROTEINBRPT"/>
</dbReference>
<feature type="repeat" description="WD" evidence="3">
    <location>
        <begin position="596"/>
        <end position="637"/>
    </location>
</feature>
<gene>
    <name evidence="4" type="ORF">RFI_03184</name>
</gene>
<feature type="repeat" description="WD" evidence="3">
    <location>
        <begin position="386"/>
        <end position="427"/>
    </location>
</feature>
<evidence type="ECO:0000313" key="4">
    <source>
        <dbReference type="EMBL" id="ETO33912.1"/>
    </source>
</evidence>
<dbReference type="InterPro" id="IPR036322">
    <property type="entry name" value="WD40_repeat_dom_sf"/>
</dbReference>
<name>X6P8F3_RETFI</name>
<accession>X6P8F3</accession>
<dbReference type="InterPro" id="IPR011047">
    <property type="entry name" value="Quinoprotein_ADH-like_sf"/>
</dbReference>
<organism evidence="4 5">
    <name type="scientific">Reticulomyxa filosa</name>
    <dbReference type="NCBI Taxonomy" id="46433"/>
    <lineage>
        <taxon>Eukaryota</taxon>
        <taxon>Sar</taxon>
        <taxon>Rhizaria</taxon>
        <taxon>Retaria</taxon>
        <taxon>Foraminifera</taxon>
        <taxon>Monothalamids</taxon>
        <taxon>Reticulomyxidae</taxon>
        <taxon>Reticulomyxa</taxon>
    </lineage>
</organism>
<dbReference type="InterPro" id="IPR015915">
    <property type="entry name" value="Kelch-typ_b-propeller"/>
</dbReference>
<protein>
    <submittedName>
        <fullName evidence="4">WD-40 repeat-containing protein</fullName>
    </submittedName>
</protein>
<evidence type="ECO:0000256" key="1">
    <source>
        <dbReference type="ARBA" id="ARBA00022574"/>
    </source>
</evidence>
<feature type="non-terminal residue" evidence="4">
    <location>
        <position position="639"/>
    </location>
</feature>
<dbReference type="Pfam" id="PF00400">
    <property type="entry name" value="WD40"/>
    <property type="match status" value="6"/>
</dbReference>
<feature type="repeat" description="WD" evidence="3">
    <location>
        <begin position="470"/>
        <end position="511"/>
    </location>
</feature>
<dbReference type="InterPro" id="IPR001680">
    <property type="entry name" value="WD40_rpt"/>
</dbReference>
<dbReference type="InterPro" id="IPR019775">
    <property type="entry name" value="WD40_repeat_CS"/>
</dbReference>
<keyword evidence="2" id="KW-0677">Repeat</keyword>
<feature type="repeat" description="WD" evidence="3">
    <location>
        <begin position="512"/>
        <end position="553"/>
    </location>
</feature>
<sequence length="639" mass="73181">MANRNTSKYYYFNSLSNLKELPIPLSQVQCVPYKHEILICGGKDERACYSYDTLKNEYKFICEYPSDVKLDGHCVVKLVDNNSQITLLSFGGSGYTNKHTLVMKYVSVWSGENKEIEKSKIYNEWVPFTDNHNNSVIIGSNYDNYTGVRAVIGGSNNHLLFITCFPCSISVFDLNTFKFIKHDTLPTDNWIKFHCFVLKSENGQMIKTNEQNYQMLLFCSKAGLSIEYNEDKNTFNFHKLPVCDNIASLNEYAYVCINDAVLFFGGHNRGKKIISKALHKYSIQESAWVILKNTFSIPLYNCFGILNESNTHMHIIGGNTSKDSVVSTHTKIDVNEWRDTSNLLKNEIIIAIQYWVRILKIRLGWINDFNRIIIKYIRGFELLMTLQAHSNAVSSIRFSADGCKILSASYDKTIRIWDVSSRKQLQIFIGHTDMIFSAKFSPDELTIVSCSKDTTIRLWDANTGIELMQFKNDFDQIWDVDFSPDGNYIASCSRNRIIKLWDVHSGIEINRLSGHLRSIWSIQFSPDGKIIASSSDDDTICLWNAKSGERVRLFKGHASVVTRARFSPNGRFIASCSFDTSIRIWDIETGKEWKILRGHTNKVNDIKYLQDSQTIVSCSNDNTIQLWNVESGKKLEKVT</sequence>
<dbReference type="PROSITE" id="PS50082">
    <property type="entry name" value="WD_REPEATS_2"/>
    <property type="match status" value="6"/>
</dbReference>
<dbReference type="SUPFAM" id="SSF50998">
    <property type="entry name" value="Quinoprotein alcohol dehydrogenase-like"/>
    <property type="match status" value="1"/>
</dbReference>
<reference evidence="4 5" key="1">
    <citation type="journal article" date="2013" name="Curr. Biol.">
        <title>The Genome of the Foraminiferan Reticulomyxa filosa.</title>
        <authorList>
            <person name="Glockner G."/>
            <person name="Hulsmann N."/>
            <person name="Schleicher M."/>
            <person name="Noegel A.A."/>
            <person name="Eichinger L."/>
            <person name="Gallinger C."/>
            <person name="Pawlowski J."/>
            <person name="Sierra R."/>
            <person name="Euteneuer U."/>
            <person name="Pillet L."/>
            <person name="Moustafa A."/>
            <person name="Platzer M."/>
            <person name="Groth M."/>
            <person name="Szafranski K."/>
            <person name="Schliwa M."/>
        </authorList>
    </citation>
    <scope>NUCLEOTIDE SEQUENCE [LARGE SCALE GENOMIC DNA]</scope>
</reference>
<feature type="repeat" description="WD" evidence="3">
    <location>
        <begin position="428"/>
        <end position="469"/>
    </location>
</feature>
<evidence type="ECO:0000313" key="5">
    <source>
        <dbReference type="Proteomes" id="UP000023152"/>
    </source>
</evidence>
<keyword evidence="1 3" id="KW-0853">WD repeat</keyword>
<keyword evidence="5" id="KW-1185">Reference proteome</keyword>
<dbReference type="InterPro" id="IPR050505">
    <property type="entry name" value="WDR55/POC1"/>
</dbReference>
<comment type="caution">
    <text evidence="4">The sequence shown here is derived from an EMBL/GenBank/DDBJ whole genome shotgun (WGS) entry which is preliminary data.</text>
</comment>
<dbReference type="InterPro" id="IPR015943">
    <property type="entry name" value="WD40/YVTN_repeat-like_dom_sf"/>
</dbReference>
<dbReference type="OrthoDB" id="10251741at2759"/>
<dbReference type="EMBL" id="ASPP01003040">
    <property type="protein sequence ID" value="ETO33912.1"/>
    <property type="molecule type" value="Genomic_DNA"/>
</dbReference>
<dbReference type="SUPFAM" id="SSF117281">
    <property type="entry name" value="Kelch motif"/>
    <property type="match status" value="1"/>
</dbReference>